<keyword evidence="3" id="KW-1185">Reference proteome</keyword>
<evidence type="ECO:0000313" key="2">
    <source>
        <dbReference type="EMBL" id="KGN99204.1"/>
    </source>
</evidence>
<proteinExistence type="predicted"/>
<dbReference type="AlphaFoldDB" id="A0A0A2GFE8"/>
<organism evidence="2 3">
    <name type="scientific">Porphyromonas gingivicanis</name>
    <dbReference type="NCBI Taxonomy" id="266762"/>
    <lineage>
        <taxon>Bacteria</taxon>
        <taxon>Pseudomonadati</taxon>
        <taxon>Bacteroidota</taxon>
        <taxon>Bacteroidia</taxon>
        <taxon>Bacteroidales</taxon>
        <taxon>Porphyromonadaceae</taxon>
        <taxon>Porphyromonas</taxon>
    </lineage>
</organism>
<evidence type="ECO:0000256" key="1">
    <source>
        <dbReference type="SAM" id="Phobius"/>
    </source>
</evidence>
<protein>
    <submittedName>
        <fullName evidence="2">Uncharacterized protein</fullName>
    </submittedName>
</protein>
<reference evidence="2 3" key="1">
    <citation type="submission" date="2014-08" db="EMBL/GenBank/DDBJ databases">
        <title>Porphyromonas gingivicanis strain:COT-022_OH1391 Genome sequencing.</title>
        <authorList>
            <person name="Wallis C."/>
            <person name="Deusch O."/>
            <person name="O'Flynn C."/>
            <person name="Davis I."/>
            <person name="Jospin G."/>
            <person name="Darling A.E."/>
            <person name="Coil D.A."/>
            <person name="Alexiev A."/>
            <person name="Horsfall A."/>
            <person name="Kirkwood N."/>
            <person name="Harris S."/>
            <person name="Eisen J.A."/>
        </authorList>
    </citation>
    <scope>NUCLEOTIDE SEQUENCE [LARGE SCALE GENOMIC DNA]</scope>
    <source>
        <strain evidence="3">COT-022 OH1391</strain>
    </source>
</reference>
<keyword evidence="1" id="KW-1133">Transmembrane helix</keyword>
<dbReference type="RefSeq" id="WP_036882887.1">
    <property type="nucleotide sequence ID" value="NZ_JQZW01000002.1"/>
</dbReference>
<keyword evidence="1" id="KW-0472">Membrane</keyword>
<feature type="transmembrane region" description="Helical" evidence="1">
    <location>
        <begin position="28"/>
        <end position="50"/>
    </location>
</feature>
<gene>
    <name evidence="2" type="ORF">HQ36_01775</name>
</gene>
<evidence type="ECO:0000313" key="3">
    <source>
        <dbReference type="Proteomes" id="UP000030134"/>
    </source>
</evidence>
<comment type="caution">
    <text evidence="2">The sequence shown here is derived from an EMBL/GenBank/DDBJ whole genome shotgun (WGS) entry which is preliminary data.</text>
</comment>
<dbReference type="EMBL" id="JQZW01000002">
    <property type="protein sequence ID" value="KGN99204.1"/>
    <property type="molecule type" value="Genomic_DNA"/>
</dbReference>
<dbReference type="Proteomes" id="UP000030134">
    <property type="component" value="Unassembled WGS sequence"/>
</dbReference>
<sequence>MPQTIDPFSRWDGCFCKQQKRRERKKRFFIHHGIALELGALFAYDIGYMICRIGMQYELTMLFGVDRGSGEKGKGCISSFAPQLSFTLPLWTR</sequence>
<accession>A0A0A2GFE8</accession>
<keyword evidence="1" id="KW-0812">Transmembrane</keyword>
<name>A0A0A2GFE8_9PORP</name>